<protein>
    <submittedName>
        <fullName evidence="2">Uncharacterized protein</fullName>
    </submittedName>
</protein>
<dbReference type="EMBL" id="CAJVCH010007645">
    <property type="protein sequence ID" value="CAG7661350.1"/>
    <property type="molecule type" value="Genomic_DNA"/>
</dbReference>
<proteinExistence type="predicted"/>
<dbReference type="OrthoDB" id="2012566at2759"/>
<sequence>MSSQLPNTDYHQHLRPAIEKGLKYLENLLGCKSWPFSSVLYSTTRKEFTKNYASAHNGYDEVFTHYLALNLLGNHFSPTIRKRLIDSLLPKSFGTLCYFVSYDTMPDDVDTTSLAYVTLLKMNALTESDVVGAAEKVFSNKTDDGLIDLFMNPSKQLKNICDAAACVNVLILAYRLKQEDKVKDTEDYVFHWLTSGQWKNGTLFYPTGLIFLYFLSVLIKSKKKARTRFESHVLKSVKDCAVEFPLDLAFKKLILANLQIEEPDGVLELERNLLNMQREDGSWPADAAWWHWDNVYWGGEAISTIFALAALISP</sequence>
<reference evidence="2" key="1">
    <citation type="submission" date="2021-06" db="EMBL/GenBank/DDBJ databases">
        <authorList>
            <person name="Hodson N. C."/>
            <person name="Mongue J. A."/>
            <person name="Jaron S. K."/>
        </authorList>
    </citation>
    <scope>NUCLEOTIDE SEQUENCE</scope>
</reference>
<keyword evidence="1" id="KW-1133">Transmembrane helix</keyword>
<evidence type="ECO:0000313" key="3">
    <source>
        <dbReference type="Proteomes" id="UP000708208"/>
    </source>
</evidence>
<dbReference type="Proteomes" id="UP000708208">
    <property type="component" value="Unassembled WGS sequence"/>
</dbReference>
<feature type="transmembrane region" description="Helical" evidence="1">
    <location>
        <begin position="203"/>
        <end position="219"/>
    </location>
</feature>
<dbReference type="AlphaFoldDB" id="A0A8J2NJB6"/>
<keyword evidence="1" id="KW-0472">Membrane</keyword>
<organism evidence="2 3">
    <name type="scientific">Allacma fusca</name>
    <dbReference type="NCBI Taxonomy" id="39272"/>
    <lineage>
        <taxon>Eukaryota</taxon>
        <taxon>Metazoa</taxon>
        <taxon>Ecdysozoa</taxon>
        <taxon>Arthropoda</taxon>
        <taxon>Hexapoda</taxon>
        <taxon>Collembola</taxon>
        <taxon>Symphypleona</taxon>
        <taxon>Sminthuridae</taxon>
        <taxon>Allacma</taxon>
    </lineage>
</organism>
<evidence type="ECO:0000256" key="1">
    <source>
        <dbReference type="SAM" id="Phobius"/>
    </source>
</evidence>
<keyword evidence="1" id="KW-0812">Transmembrane</keyword>
<accession>A0A8J2NJB6</accession>
<evidence type="ECO:0000313" key="2">
    <source>
        <dbReference type="EMBL" id="CAG7661350.1"/>
    </source>
</evidence>
<gene>
    <name evidence="2" type="ORF">AFUS01_LOCUS1395</name>
</gene>
<name>A0A8J2NJB6_9HEXA</name>
<keyword evidence="3" id="KW-1185">Reference proteome</keyword>
<comment type="caution">
    <text evidence="2">The sequence shown here is derived from an EMBL/GenBank/DDBJ whole genome shotgun (WGS) entry which is preliminary data.</text>
</comment>